<evidence type="ECO:0000313" key="5">
    <source>
        <dbReference type="Proteomes" id="UP000252698"/>
    </source>
</evidence>
<reference evidence="4 5" key="1">
    <citation type="journal article" date="2018" name="Front. Microbiol.">
        <title>Genome Sequencing of Streptomyces atratus SCSIOZH16 and Activation Production of Nocardamine via Metabolic Engineering.</title>
        <authorList>
            <person name="Li Y."/>
            <person name="Zhang C."/>
            <person name="Liu C."/>
            <person name="Ju J."/>
            <person name="Ma J."/>
        </authorList>
    </citation>
    <scope>NUCLEOTIDE SEQUENCE [LARGE SCALE GENOMIC DNA]</scope>
    <source>
        <strain evidence="4 5">SCSIO_ZH16</strain>
    </source>
</reference>
<proteinExistence type="inferred from homology"/>
<dbReference type="PRINTS" id="PR00081">
    <property type="entry name" value="GDHRDH"/>
</dbReference>
<name>A0A2Z5JTV8_STRAR</name>
<dbReference type="InterPro" id="IPR057326">
    <property type="entry name" value="KR_dom"/>
</dbReference>
<dbReference type="PRINTS" id="PR00080">
    <property type="entry name" value="SDRFAMILY"/>
</dbReference>
<comment type="similarity">
    <text evidence="1">Belongs to the short-chain dehydrogenases/reductases (SDR) family.</text>
</comment>
<accession>A0A2Z5JTV8</accession>
<gene>
    <name evidence="4" type="ORF">C5746_19980</name>
</gene>
<dbReference type="PANTHER" id="PTHR42760:SF40">
    <property type="entry name" value="3-OXOACYL-[ACYL-CARRIER-PROTEIN] REDUCTASE, CHLOROPLASTIC"/>
    <property type="match status" value="1"/>
</dbReference>
<organism evidence="4 5">
    <name type="scientific">Streptomyces atratus</name>
    <dbReference type="NCBI Taxonomy" id="1893"/>
    <lineage>
        <taxon>Bacteria</taxon>
        <taxon>Bacillati</taxon>
        <taxon>Actinomycetota</taxon>
        <taxon>Actinomycetes</taxon>
        <taxon>Kitasatosporales</taxon>
        <taxon>Streptomycetaceae</taxon>
        <taxon>Streptomyces</taxon>
    </lineage>
</organism>
<evidence type="ECO:0000256" key="1">
    <source>
        <dbReference type="ARBA" id="ARBA00006484"/>
    </source>
</evidence>
<dbReference type="CDD" id="cd05233">
    <property type="entry name" value="SDR_c"/>
    <property type="match status" value="1"/>
</dbReference>
<keyword evidence="2" id="KW-0560">Oxidoreductase</keyword>
<sequence length="263" mass="26399">MTREREVPPVAVSSTTLSSRPVTVVTGGSRGIGAATCVRLAYEGHDLALGFVSNAEAAERTAAAVRAAGARCVTVRVDTAVEADVERLFDTAAAQLGPVTGLVNNAGVTGPLGRLVDTSTETLRRVLDVNLLGCLLCCRRAAKDMTARGSGAIVNVSSAAATLGSPGDFVHYAATKAAADALTIGLSKELGPDGIRVNAVAPGMIDTEMHATAGDPDRAATAAAGIPLGRPGAAPEIASAIAWLLSGEASYVTGAVLRVAGGR</sequence>
<dbReference type="Proteomes" id="UP000252698">
    <property type="component" value="Chromosome"/>
</dbReference>
<dbReference type="InterPro" id="IPR002347">
    <property type="entry name" value="SDR_fam"/>
</dbReference>
<dbReference type="InterPro" id="IPR020904">
    <property type="entry name" value="Sc_DH/Rdtase_CS"/>
</dbReference>
<protein>
    <submittedName>
        <fullName evidence="4">Oxidoreductase</fullName>
    </submittedName>
</protein>
<dbReference type="GO" id="GO:0030497">
    <property type="term" value="P:fatty acid elongation"/>
    <property type="evidence" value="ECO:0007669"/>
    <property type="project" value="TreeGrafter"/>
</dbReference>
<evidence type="ECO:0000313" key="4">
    <source>
        <dbReference type="EMBL" id="AXE82925.1"/>
    </source>
</evidence>
<dbReference type="PROSITE" id="PS00061">
    <property type="entry name" value="ADH_SHORT"/>
    <property type="match status" value="1"/>
</dbReference>
<evidence type="ECO:0000259" key="3">
    <source>
        <dbReference type="SMART" id="SM00822"/>
    </source>
</evidence>
<dbReference type="EMBL" id="CP027306">
    <property type="protein sequence ID" value="AXE82925.1"/>
    <property type="molecule type" value="Genomic_DNA"/>
</dbReference>
<dbReference type="Gene3D" id="3.40.50.720">
    <property type="entry name" value="NAD(P)-binding Rossmann-like Domain"/>
    <property type="match status" value="1"/>
</dbReference>
<dbReference type="SMART" id="SM00822">
    <property type="entry name" value="PKS_KR"/>
    <property type="match status" value="1"/>
</dbReference>
<dbReference type="InterPro" id="IPR036291">
    <property type="entry name" value="NAD(P)-bd_dom_sf"/>
</dbReference>
<dbReference type="GO" id="GO:0016616">
    <property type="term" value="F:oxidoreductase activity, acting on the CH-OH group of donors, NAD or NADP as acceptor"/>
    <property type="evidence" value="ECO:0007669"/>
    <property type="project" value="UniProtKB-ARBA"/>
</dbReference>
<evidence type="ECO:0000256" key="2">
    <source>
        <dbReference type="ARBA" id="ARBA00023002"/>
    </source>
</evidence>
<dbReference type="KEGG" id="sata:C5746_19980"/>
<dbReference type="FunFam" id="3.40.50.720:FF:000173">
    <property type="entry name" value="3-oxoacyl-[acyl-carrier protein] reductase"/>
    <property type="match status" value="1"/>
</dbReference>
<dbReference type="SUPFAM" id="SSF51735">
    <property type="entry name" value="NAD(P)-binding Rossmann-fold domains"/>
    <property type="match status" value="1"/>
</dbReference>
<feature type="domain" description="Ketoreductase" evidence="3">
    <location>
        <begin position="21"/>
        <end position="203"/>
    </location>
</feature>
<dbReference type="AlphaFoldDB" id="A0A2Z5JTV8"/>
<dbReference type="Pfam" id="PF13561">
    <property type="entry name" value="adh_short_C2"/>
    <property type="match status" value="1"/>
</dbReference>
<dbReference type="PANTHER" id="PTHR42760">
    <property type="entry name" value="SHORT-CHAIN DEHYDROGENASES/REDUCTASES FAMILY MEMBER"/>
    <property type="match status" value="1"/>
</dbReference>